<sequence length="117" mass="12945">MIKEEKVEAAIISIRSFSLPSVHPRPCYRHLRSLPILQYIFSTARAVGKAKGGHVVLSSAPRHPRRWWRRLLQSPFVSLRCSSTRLVVVSTVGPGMEVVNSGRVGALYGSALLLVVQ</sequence>
<dbReference type="Gramene" id="Zm00001eb277590_T001">
    <property type="protein sequence ID" value="Zm00001eb277590_P001"/>
    <property type="gene ID" value="Zm00001eb277590"/>
</dbReference>
<name>A0A804PW69_MAIZE</name>
<evidence type="ECO:0000313" key="2">
    <source>
        <dbReference type="Proteomes" id="UP000007305"/>
    </source>
</evidence>
<dbReference type="AlphaFoldDB" id="A0A804PW69"/>
<dbReference type="Proteomes" id="UP000007305">
    <property type="component" value="Chromosome 6"/>
</dbReference>
<accession>A0A804PW69</accession>
<keyword evidence="2" id="KW-1185">Reference proteome</keyword>
<reference evidence="1" key="2">
    <citation type="submission" date="2019-07" db="EMBL/GenBank/DDBJ databases">
        <authorList>
            <person name="Seetharam A."/>
            <person name="Woodhouse M."/>
            <person name="Cannon E."/>
        </authorList>
    </citation>
    <scope>NUCLEOTIDE SEQUENCE [LARGE SCALE GENOMIC DNA]</scope>
    <source>
        <strain evidence="1">cv. B73</strain>
    </source>
</reference>
<organism evidence="1 2">
    <name type="scientific">Zea mays</name>
    <name type="common">Maize</name>
    <dbReference type="NCBI Taxonomy" id="4577"/>
    <lineage>
        <taxon>Eukaryota</taxon>
        <taxon>Viridiplantae</taxon>
        <taxon>Streptophyta</taxon>
        <taxon>Embryophyta</taxon>
        <taxon>Tracheophyta</taxon>
        <taxon>Spermatophyta</taxon>
        <taxon>Magnoliopsida</taxon>
        <taxon>Liliopsida</taxon>
        <taxon>Poales</taxon>
        <taxon>Poaceae</taxon>
        <taxon>PACMAD clade</taxon>
        <taxon>Panicoideae</taxon>
        <taxon>Andropogonodae</taxon>
        <taxon>Andropogoneae</taxon>
        <taxon>Tripsacinae</taxon>
        <taxon>Zea</taxon>
    </lineage>
</organism>
<dbReference type="EnsemblPlants" id="Zm00001eb277590_T001">
    <property type="protein sequence ID" value="Zm00001eb277590_P001"/>
    <property type="gene ID" value="Zm00001eb277590"/>
</dbReference>
<proteinExistence type="predicted"/>
<evidence type="ECO:0000313" key="1">
    <source>
        <dbReference type="EnsemblPlants" id="Zm00001eb277590_P001"/>
    </source>
</evidence>
<reference evidence="2" key="1">
    <citation type="journal article" date="2009" name="Science">
        <title>The B73 maize genome: complexity, diversity, and dynamics.</title>
        <authorList>
            <person name="Schnable P.S."/>
            <person name="Ware D."/>
            <person name="Fulton R.S."/>
            <person name="Stein J.C."/>
            <person name="Wei F."/>
            <person name="Pasternak S."/>
            <person name="Liang C."/>
            <person name="Zhang J."/>
            <person name="Fulton L."/>
            <person name="Graves T.A."/>
            <person name="Minx P."/>
            <person name="Reily A.D."/>
            <person name="Courtney L."/>
            <person name="Kruchowski S.S."/>
            <person name="Tomlinson C."/>
            <person name="Strong C."/>
            <person name="Delehaunty K."/>
            <person name="Fronick C."/>
            <person name="Courtney B."/>
            <person name="Rock S.M."/>
            <person name="Belter E."/>
            <person name="Du F."/>
            <person name="Kim K."/>
            <person name="Abbott R.M."/>
            <person name="Cotton M."/>
            <person name="Levy A."/>
            <person name="Marchetto P."/>
            <person name="Ochoa K."/>
            <person name="Jackson S.M."/>
            <person name="Gillam B."/>
            <person name="Chen W."/>
            <person name="Yan L."/>
            <person name="Higginbotham J."/>
            <person name="Cardenas M."/>
            <person name="Waligorski J."/>
            <person name="Applebaum E."/>
            <person name="Phelps L."/>
            <person name="Falcone J."/>
            <person name="Kanchi K."/>
            <person name="Thane T."/>
            <person name="Scimone A."/>
            <person name="Thane N."/>
            <person name="Henke J."/>
            <person name="Wang T."/>
            <person name="Ruppert J."/>
            <person name="Shah N."/>
            <person name="Rotter K."/>
            <person name="Hodges J."/>
            <person name="Ingenthron E."/>
            <person name="Cordes M."/>
            <person name="Kohlberg S."/>
            <person name="Sgro J."/>
            <person name="Delgado B."/>
            <person name="Mead K."/>
            <person name="Chinwalla A."/>
            <person name="Leonard S."/>
            <person name="Crouse K."/>
            <person name="Collura K."/>
            <person name="Kudrna D."/>
            <person name="Currie J."/>
            <person name="He R."/>
            <person name="Angelova A."/>
            <person name="Rajasekar S."/>
            <person name="Mueller T."/>
            <person name="Lomeli R."/>
            <person name="Scara G."/>
            <person name="Ko A."/>
            <person name="Delaney K."/>
            <person name="Wissotski M."/>
            <person name="Lopez G."/>
            <person name="Campos D."/>
            <person name="Braidotti M."/>
            <person name="Ashley E."/>
            <person name="Golser W."/>
            <person name="Kim H."/>
            <person name="Lee S."/>
            <person name="Lin J."/>
            <person name="Dujmic Z."/>
            <person name="Kim W."/>
            <person name="Talag J."/>
            <person name="Zuccolo A."/>
            <person name="Fan C."/>
            <person name="Sebastian A."/>
            <person name="Kramer M."/>
            <person name="Spiegel L."/>
            <person name="Nascimento L."/>
            <person name="Zutavern T."/>
            <person name="Miller B."/>
            <person name="Ambroise C."/>
            <person name="Muller S."/>
            <person name="Spooner W."/>
            <person name="Narechania A."/>
            <person name="Ren L."/>
            <person name="Wei S."/>
            <person name="Kumari S."/>
            <person name="Faga B."/>
            <person name="Levy M.J."/>
            <person name="McMahan L."/>
            <person name="Van Buren P."/>
            <person name="Vaughn M.W."/>
            <person name="Ying K."/>
            <person name="Yeh C.-T."/>
            <person name="Emrich S.J."/>
            <person name="Jia Y."/>
            <person name="Kalyanaraman A."/>
            <person name="Hsia A.-P."/>
            <person name="Barbazuk W.B."/>
            <person name="Baucom R.S."/>
            <person name="Brutnell T.P."/>
            <person name="Carpita N.C."/>
            <person name="Chaparro C."/>
            <person name="Chia J.-M."/>
            <person name="Deragon J.-M."/>
            <person name="Estill J.C."/>
            <person name="Fu Y."/>
            <person name="Jeddeloh J.A."/>
            <person name="Han Y."/>
            <person name="Lee H."/>
            <person name="Li P."/>
            <person name="Lisch D.R."/>
            <person name="Liu S."/>
            <person name="Liu Z."/>
            <person name="Nagel D.H."/>
            <person name="McCann M.C."/>
            <person name="SanMiguel P."/>
            <person name="Myers A.M."/>
            <person name="Nettleton D."/>
            <person name="Nguyen J."/>
            <person name="Penning B.W."/>
            <person name="Ponnala L."/>
            <person name="Schneider K.L."/>
            <person name="Schwartz D.C."/>
            <person name="Sharma A."/>
            <person name="Soderlund C."/>
            <person name="Springer N.M."/>
            <person name="Sun Q."/>
            <person name="Wang H."/>
            <person name="Waterman M."/>
            <person name="Westerman R."/>
            <person name="Wolfgruber T.K."/>
            <person name="Yang L."/>
            <person name="Yu Y."/>
            <person name="Zhang L."/>
            <person name="Zhou S."/>
            <person name="Zhu Q."/>
            <person name="Bennetzen J.L."/>
            <person name="Dawe R.K."/>
            <person name="Jiang J."/>
            <person name="Jiang N."/>
            <person name="Presting G.G."/>
            <person name="Wessler S.R."/>
            <person name="Aluru S."/>
            <person name="Martienssen R.A."/>
            <person name="Clifton S.W."/>
            <person name="McCombie W.R."/>
            <person name="Wing R.A."/>
            <person name="Wilson R.K."/>
        </authorList>
    </citation>
    <scope>NUCLEOTIDE SEQUENCE [LARGE SCALE GENOMIC DNA]</scope>
    <source>
        <strain evidence="2">cv. B73</strain>
    </source>
</reference>
<protein>
    <submittedName>
        <fullName evidence="1">Uncharacterized protein</fullName>
    </submittedName>
</protein>
<reference evidence="1" key="3">
    <citation type="submission" date="2021-05" db="UniProtKB">
        <authorList>
            <consortium name="EnsemblPlants"/>
        </authorList>
    </citation>
    <scope>IDENTIFICATION</scope>
    <source>
        <strain evidence="1">cv. B73</strain>
    </source>
</reference>
<dbReference type="InParanoid" id="A0A804PW69"/>